<gene>
    <name evidence="1" type="ORF">At1D1609_05690</name>
    <name evidence="2" type="ORF">At1D1609_17810</name>
    <name evidence="3" type="ORF">At1D1609_39470</name>
</gene>
<sequence>MHTVVITESERERRFTNEINKAVRRCVIGKVKRKLPPLSDDLRNAFRGALWPHLDTPLPKQTYAGGYVHTTSSGDVPIVPAHGVMM</sequence>
<dbReference type="Proteomes" id="UP000237717">
    <property type="component" value="Chromosome I"/>
</dbReference>
<evidence type="ECO:0000313" key="2">
    <source>
        <dbReference type="EMBL" id="AVH41835.1"/>
    </source>
</evidence>
<protein>
    <submittedName>
        <fullName evidence="1">Uncharacterized protein</fullName>
    </submittedName>
</protein>
<dbReference type="EMBL" id="CP026924">
    <property type="protein sequence ID" value="AVH41835.1"/>
    <property type="molecule type" value="Genomic_DNA"/>
</dbReference>
<evidence type="ECO:0000313" key="4">
    <source>
        <dbReference type="Proteomes" id="UP000237717"/>
    </source>
</evidence>
<proteinExistence type="predicted"/>
<organism evidence="1 4">
    <name type="scientific">Agrobacterium tumefaciens</name>
    <dbReference type="NCBI Taxonomy" id="358"/>
    <lineage>
        <taxon>Bacteria</taxon>
        <taxon>Pseudomonadati</taxon>
        <taxon>Pseudomonadota</taxon>
        <taxon>Alphaproteobacteria</taxon>
        <taxon>Hyphomicrobiales</taxon>
        <taxon>Rhizobiaceae</taxon>
        <taxon>Rhizobium/Agrobacterium group</taxon>
        <taxon>Agrobacterium</taxon>
        <taxon>Agrobacterium tumefaciens complex</taxon>
    </lineage>
</organism>
<name>A0A2L2L8H1_AGRTU</name>
<evidence type="ECO:0000313" key="3">
    <source>
        <dbReference type="EMBL" id="AVH43994.1"/>
    </source>
</evidence>
<reference evidence="1 4" key="1">
    <citation type="submission" date="2018-02" db="EMBL/GenBank/DDBJ databases">
        <title>Complete genome sequence of Agrobacterium tumefaciens 1D1609.</title>
        <authorList>
            <person name="Cho S.-T."/>
            <person name="Haryono M."/>
            <person name="Chang H.-H."/>
            <person name="Santos M.N."/>
            <person name="Lai E.-M."/>
            <person name="Kuo C.-H."/>
        </authorList>
    </citation>
    <scope>NUCLEOTIDE SEQUENCE [LARGE SCALE GENOMIC DNA]</scope>
    <source>
        <strain evidence="1 4">1D1609</strain>
    </source>
</reference>
<dbReference type="RefSeq" id="WP_104679294.1">
    <property type="nucleotide sequence ID" value="NZ_CP026924.1"/>
</dbReference>
<dbReference type="AlphaFoldDB" id="A0A2L2L8H1"/>
<dbReference type="Proteomes" id="UP000237717">
    <property type="component" value="Chromosome II"/>
</dbReference>
<evidence type="ECO:0000313" key="1">
    <source>
        <dbReference type="EMBL" id="AVH40621.1"/>
    </source>
</evidence>
<dbReference type="EMBL" id="CP026925">
    <property type="protein sequence ID" value="AVH43994.1"/>
    <property type="molecule type" value="Genomic_DNA"/>
</dbReference>
<dbReference type="EMBL" id="CP026924">
    <property type="protein sequence ID" value="AVH40621.1"/>
    <property type="molecule type" value="Genomic_DNA"/>
</dbReference>
<accession>A0A2L2L8H1</accession>